<dbReference type="InterPro" id="IPR043502">
    <property type="entry name" value="DNA/RNA_pol_sf"/>
</dbReference>
<evidence type="ECO:0000259" key="1">
    <source>
        <dbReference type="PROSITE" id="PS50878"/>
    </source>
</evidence>
<sequence>MEGLRLVADVVYQGDFCAKLDMSDAYFAINIKESSRPYLAFRWNEEIFSFTCLPFGLATAPYVYTKVMRVLAEYLRARGTRLIMYIDDWAFFASSKEECISHLRYALEIFAKLGLRVNMEKSILSPCQRLEFLGIEIDTLTAQFTIPSGKITRIQEEAASLLEKKEVKARDLSQFIGRVNFTAIASPLSTHMIRLLQRDLAVTLRSHNDTTYDEALQLSERSKEDLKWFCEQLQHHASASFTKFTPVITITSDASKAGWGAVCCGKRTGGRWTLEEANTHINLLELRAAFFGLLSFGKSWHDVDVLLELDNSRDCIHQETRRHY</sequence>
<dbReference type="EMBL" id="JOJR01000111">
    <property type="protein sequence ID" value="RCN45092.1"/>
    <property type="molecule type" value="Genomic_DNA"/>
</dbReference>
<dbReference type="STRING" id="29170.A0A368GL34"/>
<dbReference type="Proteomes" id="UP000252519">
    <property type="component" value="Unassembled WGS sequence"/>
</dbReference>
<protein>
    <recommendedName>
        <fullName evidence="1">Reverse transcriptase domain-containing protein</fullName>
    </recommendedName>
</protein>
<dbReference type="SUPFAM" id="SSF56672">
    <property type="entry name" value="DNA/RNA polymerases"/>
    <property type="match status" value="1"/>
</dbReference>
<organism evidence="2 3">
    <name type="scientific">Ancylostoma caninum</name>
    <name type="common">Dog hookworm</name>
    <dbReference type="NCBI Taxonomy" id="29170"/>
    <lineage>
        <taxon>Eukaryota</taxon>
        <taxon>Metazoa</taxon>
        <taxon>Ecdysozoa</taxon>
        <taxon>Nematoda</taxon>
        <taxon>Chromadorea</taxon>
        <taxon>Rhabditida</taxon>
        <taxon>Rhabditina</taxon>
        <taxon>Rhabditomorpha</taxon>
        <taxon>Strongyloidea</taxon>
        <taxon>Ancylostomatidae</taxon>
        <taxon>Ancylostomatinae</taxon>
        <taxon>Ancylostoma</taxon>
    </lineage>
</organism>
<dbReference type="PROSITE" id="PS50878">
    <property type="entry name" value="RT_POL"/>
    <property type="match status" value="1"/>
</dbReference>
<gene>
    <name evidence="2" type="ORF">ANCCAN_08902</name>
</gene>
<dbReference type="Gene3D" id="3.30.70.270">
    <property type="match status" value="1"/>
</dbReference>
<dbReference type="InterPro" id="IPR043128">
    <property type="entry name" value="Rev_trsase/Diguanyl_cyclase"/>
</dbReference>
<dbReference type="CDD" id="cd09275">
    <property type="entry name" value="RNase_HI_RT_DIRS1"/>
    <property type="match status" value="1"/>
</dbReference>
<dbReference type="InterPro" id="IPR052055">
    <property type="entry name" value="Hepadnavirus_pol/RT"/>
</dbReference>
<keyword evidence="3" id="KW-1185">Reference proteome</keyword>
<dbReference type="InterPro" id="IPR000477">
    <property type="entry name" value="RT_dom"/>
</dbReference>
<dbReference type="PANTHER" id="PTHR33050">
    <property type="entry name" value="REVERSE TRANSCRIPTASE DOMAIN-CONTAINING PROTEIN"/>
    <property type="match status" value="1"/>
</dbReference>
<reference evidence="2 3" key="1">
    <citation type="submission" date="2014-10" db="EMBL/GenBank/DDBJ databases">
        <title>Draft genome of the hookworm Ancylostoma caninum.</title>
        <authorList>
            <person name="Mitreva M."/>
        </authorList>
    </citation>
    <scope>NUCLEOTIDE SEQUENCE [LARGE SCALE GENOMIC DNA]</scope>
    <source>
        <strain evidence="2 3">Baltimore</strain>
    </source>
</reference>
<accession>A0A368GL34</accession>
<dbReference type="PANTHER" id="PTHR33050:SF7">
    <property type="entry name" value="RIBONUCLEASE H"/>
    <property type="match status" value="1"/>
</dbReference>
<evidence type="ECO:0000313" key="2">
    <source>
        <dbReference type="EMBL" id="RCN45092.1"/>
    </source>
</evidence>
<name>A0A368GL34_ANCCA</name>
<proteinExistence type="predicted"/>
<dbReference type="Gene3D" id="3.10.10.10">
    <property type="entry name" value="HIV Type 1 Reverse Transcriptase, subunit A, domain 1"/>
    <property type="match status" value="1"/>
</dbReference>
<dbReference type="Pfam" id="PF00078">
    <property type="entry name" value="RVT_1"/>
    <property type="match status" value="1"/>
</dbReference>
<feature type="domain" description="Reverse transcriptase" evidence="1">
    <location>
        <begin position="1"/>
        <end position="137"/>
    </location>
</feature>
<dbReference type="AlphaFoldDB" id="A0A368GL34"/>
<dbReference type="OrthoDB" id="5829234at2759"/>
<evidence type="ECO:0000313" key="3">
    <source>
        <dbReference type="Proteomes" id="UP000252519"/>
    </source>
</evidence>
<comment type="caution">
    <text evidence="2">The sequence shown here is derived from an EMBL/GenBank/DDBJ whole genome shotgun (WGS) entry which is preliminary data.</text>
</comment>
<dbReference type="CDD" id="cd03714">
    <property type="entry name" value="RT_DIRS1"/>
    <property type="match status" value="1"/>
</dbReference>